<gene>
    <name evidence="1" type="ORF">SAMN04489710_10734</name>
</gene>
<dbReference type="AlphaFoldDB" id="A0A1I1VRK0"/>
<accession>A0A1I1VRK0</accession>
<evidence type="ECO:0000313" key="1">
    <source>
        <dbReference type="EMBL" id="SFD84658.1"/>
    </source>
</evidence>
<proteinExistence type="predicted"/>
<organism evidence="1 2">
    <name type="scientific">Paracidovorax konjaci</name>
    <dbReference type="NCBI Taxonomy" id="32040"/>
    <lineage>
        <taxon>Bacteria</taxon>
        <taxon>Pseudomonadati</taxon>
        <taxon>Pseudomonadota</taxon>
        <taxon>Betaproteobacteria</taxon>
        <taxon>Burkholderiales</taxon>
        <taxon>Comamonadaceae</taxon>
        <taxon>Paracidovorax</taxon>
    </lineage>
</organism>
<dbReference type="STRING" id="32040.SAMN04489710_10734"/>
<evidence type="ECO:0000313" key="2">
    <source>
        <dbReference type="Proteomes" id="UP000199517"/>
    </source>
</evidence>
<keyword evidence="2" id="KW-1185">Reference proteome</keyword>
<dbReference type="EMBL" id="FOMQ01000007">
    <property type="protein sequence ID" value="SFD84658.1"/>
    <property type="molecule type" value="Genomic_DNA"/>
</dbReference>
<evidence type="ECO:0008006" key="3">
    <source>
        <dbReference type="Google" id="ProtNLM"/>
    </source>
</evidence>
<dbReference type="PROSITE" id="PS51257">
    <property type="entry name" value="PROKAR_LIPOPROTEIN"/>
    <property type="match status" value="1"/>
</dbReference>
<reference evidence="2" key="1">
    <citation type="submission" date="2016-10" db="EMBL/GenBank/DDBJ databases">
        <authorList>
            <person name="Varghese N."/>
            <person name="Submissions S."/>
        </authorList>
    </citation>
    <scope>NUCLEOTIDE SEQUENCE [LARGE SCALE GENOMIC DNA]</scope>
    <source>
        <strain evidence="2">DSM 7481</strain>
    </source>
</reference>
<sequence length="228" mass="25041">MFTRVAIFLFAAFLTGCAVKPQMPVSLDKSTLGPATGKVGVAMATLPKVDTSLPGAGCLLCIAVATAANSTLIDYSRTLSKEDMLPLKEDMAKALREKGVDAVVIADEINMQSLEKNASEGENLARKDFSSLRTKYRIDKLMLVEVDFIGLERQYSSYIPSSPPKAVVRGKGYMVDLKSNAYLWYLPLNEIRGTDAEWDEPPKFPGLTNAYYQAIESGKDRIMDGLRK</sequence>
<protein>
    <recommendedName>
        <fullName evidence="3">Lipoprotein</fullName>
    </recommendedName>
</protein>
<dbReference type="Proteomes" id="UP000199517">
    <property type="component" value="Unassembled WGS sequence"/>
</dbReference>
<name>A0A1I1VRK0_9BURK</name>